<dbReference type="Pfam" id="PF00812">
    <property type="entry name" value="Ephrin"/>
    <property type="match status" value="1"/>
</dbReference>
<keyword evidence="2" id="KW-0732">Signal</keyword>
<dbReference type="InterPro" id="IPR031328">
    <property type="entry name" value="Ephrin"/>
</dbReference>
<dbReference type="AlphaFoldDB" id="A0A8S1HBG9"/>
<keyword evidence="5" id="KW-0325">Glycoprotein</keyword>
<evidence type="ECO:0000256" key="4">
    <source>
        <dbReference type="ARBA" id="ARBA00023157"/>
    </source>
</evidence>
<accession>A0A8S1HBG9</accession>
<evidence type="ECO:0000259" key="7">
    <source>
        <dbReference type="PROSITE" id="PS51551"/>
    </source>
</evidence>
<comment type="caution">
    <text evidence="8">The sequence shown here is derived from an EMBL/GenBank/DDBJ whole genome shotgun (WGS) entry which is preliminary data.</text>
</comment>
<protein>
    <recommendedName>
        <fullName evidence="7">Ephrin RBD domain-containing protein</fullName>
    </recommendedName>
</protein>
<comment type="similarity">
    <text evidence="6">Belongs to the ephrin family.</text>
</comment>
<keyword evidence="9" id="KW-1185">Reference proteome</keyword>
<dbReference type="PANTHER" id="PTHR11304">
    <property type="entry name" value="EPHRIN"/>
    <property type="match status" value="1"/>
</dbReference>
<gene>
    <name evidence="8" type="ORF">CAUJ_LOCUS7890</name>
</gene>
<keyword evidence="4" id="KW-1015">Disulfide bond</keyword>
<dbReference type="GO" id="GO:0046875">
    <property type="term" value="F:ephrin receptor binding"/>
    <property type="evidence" value="ECO:0007669"/>
    <property type="project" value="TreeGrafter"/>
</dbReference>
<feature type="domain" description="Ephrin RBD" evidence="7">
    <location>
        <begin position="9"/>
        <end position="134"/>
    </location>
</feature>
<organism evidence="8 9">
    <name type="scientific">Caenorhabditis auriculariae</name>
    <dbReference type="NCBI Taxonomy" id="2777116"/>
    <lineage>
        <taxon>Eukaryota</taxon>
        <taxon>Metazoa</taxon>
        <taxon>Ecdysozoa</taxon>
        <taxon>Nematoda</taxon>
        <taxon>Chromadorea</taxon>
        <taxon>Rhabditida</taxon>
        <taxon>Rhabditina</taxon>
        <taxon>Rhabditomorpha</taxon>
        <taxon>Rhabditoidea</taxon>
        <taxon>Rhabditidae</taxon>
        <taxon>Peloderinae</taxon>
        <taxon>Caenorhabditis</taxon>
    </lineage>
</organism>
<dbReference type="GO" id="GO:0007411">
    <property type="term" value="P:axon guidance"/>
    <property type="evidence" value="ECO:0007669"/>
    <property type="project" value="TreeGrafter"/>
</dbReference>
<dbReference type="GO" id="GO:0005886">
    <property type="term" value="C:plasma membrane"/>
    <property type="evidence" value="ECO:0007669"/>
    <property type="project" value="TreeGrafter"/>
</dbReference>
<dbReference type="SUPFAM" id="SSF49503">
    <property type="entry name" value="Cupredoxins"/>
    <property type="match status" value="1"/>
</dbReference>
<comment type="subcellular location">
    <subcellularLocation>
        <location evidence="1">Membrane</location>
    </subcellularLocation>
</comment>
<dbReference type="GO" id="GO:0048013">
    <property type="term" value="P:ephrin receptor signaling pathway"/>
    <property type="evidence" value="ECO:0007669"/>
    <property type="project" value="TreeGrafter"/>
</dbReference>
<name>A0A8S1HBG9_9PELO</name>
<dbReference type="OrthoDB" id="6250301at2759"/>
<evidence type="ECO:0000256" key="5">
    <source>
        <dbReference type="ARBA" id="ARBA00023180"/>
    </source>
</evidence>
<evidence type="ECO:0000256" key="6">
    <source>
        <dbReference type="PROSITE-ProRule" id="PRU00884"/>
    </source>
</evidence>
<dbReference type="Gene3D" id="2.60.40.420">
    <property type="entry name" value="Cupredoxins - blue copper proteins"/>
    <property type="match status" value="1"/>
</dbReference>
<evidence type="ECO:0000256" key="3">
    <source>
        <dbReference type="ARBA" id="ARBA00023136"/>
    </source>
</evidence>
<evidence type="ECO:0000313" key="8">
    <source>
        <dbReference type="EMBL" id="CAD6191971.1"/>
    </source>
</evidence>
<dbReference type="PROSITE" id="PS51551">
    <property type="entry name" value="EPHRIN_RBD_2"/>
    <property type="match status" value="1"/>
</dbReference>
<dbReference type="InterPro" id="IPR008972">
    <property type="entry name" value="Cupredoxin"/>
</dbReference>
<evidence type="ECO:0000313" key="9">
    <source>
        <dbReference type="Proteomes" id="UP000835052"/>
    </source>
</evidence>
<dbReference type="EMBL" id="CAJGYM010000024">
    <property type="protein sequence ID" value="CAD6191971.1"/>
    <property type="molecule type" value="Genomic_DNA"/>
</dbReference>
<dbReference type="PANTHER" id="PTHR11304:SF29">
    <property type="entry name" value="EPHRIN"/>
    <property type="match status" value="1"/>
</dbReference>
<dbReference type="Proteomes" id="UP000835052">
    <property type="component" value="Unassembled WGS sequence"/>
</dbReference>
<reference evidence="8" key="1">
    <citation type="submission" date="2020-10" db="EMBL/GenBank/DDBJ databases">
        <authorList>
            <person name="Kikuchi T."/>
        </authorList>
    </citation>
    <scope>NUCLEOTIDE SEQUENCE</scope>
    <source>
        <strain evidence="8">NKZ352</strain>
    </source>
</reference>
<sequence>MLVSCCQAVAHHEVYWNSTNSVFEPFDNAIDSPGFYEITATPHDVIKFHCPKRRAREYSIIYKVSDKKKGRKNVAQRVGTCDGSKHSHIHRHLLKDDEREYHYFISTSNGTLEGLQNRRMGLCLNKNMRLAVHREVPKIGGVHVPLADVEVAADRREAYLAEENGELNWKKDVRPEILLDLQEKFDKSRQTEPGLISIDLKDEMSASSGKSLFFAMTMAAVALAMH</sequence>
<evidence type="ECO:0000256" key="2">
    <source>
        <dbReference type="ARBA" id="ARBA00022729"/>
    </source>
</evidence>
<keyword evidence="3" id="KW-0472">Membrane</keyword>
<comment type="caution">
    <text evidence="6">Lacks conserved residue(s) required for the propagation of feature annotation.</text>
</comment>
<dbReference type="InterPro" id="IPR001799">
    <property type="entry name" value="Ephrin_RBD"/>
</dbReference>
<proteinExistence type="inferred from homology"/>
<evidence type="ECO:0000256" key="1">
    <source>
        <dbReference type="ARBA" id="ARBA00004370"/>
    </source>
</evidence>